<evidence type="ECO:0000313" key="2">
    <source>
        <dbReference type="Proteomes" id="UP001215598"/>
    </source>
</evidence>
<protein>
    <submittedName>
        <fullName evidence="1">Uncharacterized protein</fullName>
    </submittedName>
</protein>
<reference evidence="1" key="1">
    <citation type="submission" date="2023-03" db="EMBL/GenBank/DDBJ databases">
        <title>Massive genome expansion in bonnet fungi (Mycena s.s.) driven by repeated elements and novel gene families across ecological guilds.</title>
        <authorList>
            <consortium name="Lawrence Berkeley National Laboratory"/>
            <person name="Harder C.B."/>
            <person name="Miyauchi S."/>
            <person name="Viragh M."/>
            <person name="Kuo A."/>
            <person name="Thoen E."/>
            <person name="Andreopoulos B."/>
            <person name="Lu D."/>
            <person name="Skrede I."/>
            <person name="Drula E."/>
            <person name="Henrissat B."/>
            <person name="Morin E."/>
            <person name="Kohler A."/>
            <person name="Barry K."/>
            <person name="LaButti K."/>
            <person name="Morin E."/>
            <person name="Salamov A."/>
            <person name="Lipzen A."/>
            <person name="Mereny Z."/>
            <person name="Hegedus B."/>
            <person name="Baldrian P."/>
            <person name="Stursova M."/>
            <person name="Weitz H."/>
            <person name="Taylor A."/>
            <person name="Grigoriev I.V."/>
            <person name="Nagy L.G."/>
            <person name="Martin F."/>
            <person name="Kauserud H."/>
        </authorList>
    </citation>
    <scope>NUCLEOTIDE SEQUENCE</scope>
    <source>
        <strain evidence="1">CBHHK182m</strain>
    </source>
</reference>
<comment type="caution">
    <text evidence="1">The sequence shown here is derived from an EMBL/GenBank/DDBJ whole genome shotgun (WGS) entry which is preliminary data.</text>
</comment>
<sequence length="820" mass="89551">MAALAGLLMRLPDAVLEQFRDASFTANFQMNNTQLFSGTSWVDFNDLLAWLRRRGDMDHLLSASDSNFPFDPRSMYGTDVFNSYADNFDEIRSATPSSSYSYPYDDSQSSNYSVHGSEFDYLSASGYSTPYSGLDLFGENVSEGNSEWDSSLAAFFYSAEPSAFGFGANLPPDDLSLAAAQSFNSNTPFAHAVASGSDVSFFSENAAPSHLGAQDPASTNYCSNHYDGQLTFWRDAAAFLSPPEENFDFDDGNPTLMTQEEKAYPTKFLSPPQENFNFEDGNPTLMTQEEMDVAGEAWQWERSDTVWLDKDVSSDVYVPTQPFSITKNNHCIQGPPRLSLSSGAYMDLHPSTLRPTYVHSASPLNAVNKVSRIERVHGIPSQFPVPRLPTAYLVNFSSSWDTYQDDDGETLKLDKILKEKDCHSWDGTPGERASSRAPMVHGQLFASIGHFSSVQCRRSRQNCQGIHYCKFIDTSLINVERYELEPRARDAVNNAQIVQRLDQGSHIQDKVICVSYVNTVKGIKCTAKNASGGACGGYQSLNQIQELPSGRKYYFACSNRSSSWKHHSGIQIPPDVDEDLCIRSFRGESITDGAPDSTDWVADAVLDSTDESCSRVIGSGSGKKGKSQCPFPHTKDGKSYVAPMCKLSCQAKITFLVPLDEENIPLVVVLPKPLCPHTHPPPPDTKVPTHVKLLSEKAIRAFGTSIATVNKVDQVEAASTIQIMGAAPGLVHPSLLQAPTKQGIISASSGGTKGRKRTIIDGSVRPAQPAPAATPGLRDFDGLVRPVQPAPAATPSLRDFDGLVRPLQTPAATILLRGLE</sequence>
<proteinExistence type="predicted"/>
<organism evidence="1 2">
    <name type="scientific">Mycena metata</name>
    <dbReference type="NCBI Taxonomy" id="1033252"/>
    <lineage>
        <taxon>Eukaryota</taxon>
        <taxon>Fungi</taxon>
        <taxon>Dikarya</taxon>
        <taxon>Basidiomycota</taxon>
        <taxon>Agaricomycotina</taxon>
        <taxon>Agaricomycetes</taxon>
        <taxon>Agaricomycetidae</taxon>
        <taxon>Agaricales</taxon>
        <taxon>Marasmiineae</taxon>
        <taxon>Mycenaceae</taxon>
        <taxon>Mycena</taxon>
    </lineage>
</organism>
<keyword evidence="2" id="KW-1185">Reference proteome</keyword>
<evidence type="ECO:0000313" key="1">
    <source>
        <dbReference type="EMBL" id="KAJ7714508.1"/>
    </source>
</evidence>
<dbReference type="Proteomes" id="UP001215598">
    <property type="component" value="Unassembled WGS sequence"/>
</dbReference>
<gene>
    <name evidence="1" type="ORF">B0H16DRAFT_1807865</name>
</gene>
<accession>A0AAD7H7S1</accession>
<dbReference type="AlphaFoldDB" id="A0AAD7H7S1"/>
<name>A0AAD7H7S1_9AGAR</name>
<dbReference type="EMBL" id="JARKIB010000324">
    <property type="protein sequence ID" value="KAJ7714508.1"/>
    <property type="molecule type" value="Genomic_DNA"/>
</dbReference>